<keyword evidence="1" id="KW-1133">Transmembrane helix</keyword>
<proteinExistence type="predicted"/>
<organism evidence="2">
    <name type="scientific">Dulem virus 31</name>
    <dbReference type="NCBI Taxonomy" id="3145749"/>
    <lineage>
        <taxon>Viruses</taxon>
        <taxon>Monodnaviria</taxon>
        <taxon>Sangervirae</taxon>
        <taxon>Phixviricota</taxon>
        <taxon>Malgrandaviricetes</taxon>
        <taxon>Petitvirales</taxon>
        <taxon>Microviridae</taxon>
        <taxon>Microvirus</taxon>
    </lineage>
</organism>
<feature type="transmembrane region" description="Helical" evidence="1">
    <location>
        <begin position="12"/>
        <end position="31"/>
    </location>
</feature>
<keyword evidence="1" id="KW-0472">Membrane</keyword>
<evidence type="ECO:0000256" key="1">
    <source>
        <dbReference type="SAM" id="Phobius"/>
    </source>
</evidence>
<dbReference type="EMBL" id="PP511318">
    <property type="protein sequence ID" value="XCD03072.1"/>
    <property type="molecule type" value="Genomic_DNA"/>
</dbReference>
<name>A0AAU8AUF5_9VIRU</name>
<evidence type="ECO:0000313" key="2">
    <source>
        <dbReference type="EMBL" id="XCD03072.1"/>
    </source>
</evidence>
<keyword evidence="1" id="KW-0812">Transmembrane</keyword>
<accession>A0AAU8AUF5</accession>
<reference evidence="2" key="1">
    <citation type="submission" date="2024-03" db="EMBL/GenBank/DDBJ databases">
        <title>Diverse circular DNA viruses in blood, oral, and fecal samples of captive lemurs.</title>
        <authorList>
            <person name="Paietta E.N."/>
            <person name="Kraberger S."/>
            <person name="Lund M.C."/>
            <person name="Custer J.M."/>
            <person name="Vargas K.M."/>
            <person name="Ehmke E.E."/>
            <person name="Yoder A.D."/>
            <person name="Varsani A."/>
        </authorList>
    </citation>
    <scope>NUCLEOTIDE SEQUENCE</scope>
    <source>
        <strain evidence="2">Duke_17_45</strain>
    </source>
</reference>
<protein>
    <submittedName>
        <fullName evidence="2">Uncharacterized protein</fullName>
    </submittedName>
</protein>
<sequence>MFIGYEVKPQVKVTYLGLAPISVLFTIFLHLSSLKNA</sequence>